<dbReference type="EMBL" id="AP024483">
    <property type="protein sequence ID" value="BCS83038.1"/>
    <property type="molecule type" value="Genomic_DNA"/>
</dbReference>
<dbReference type="Proteomes" id="UP001321479">
    <property type="component" value="Segment"/>
</dbReference>
<sequence>MSFITSYQIKNLVILIIFLVLLWLLYFYFIKNKYNFGNTKIAVVPMEVKCLFKEQGCDDGDIDTWSLIQAFIYFIVGLIIPDKYLLIVMIIIILEIIKPFFGFKPKYIINPLLNVTGYAFGSFLSQTKNKQKYTEKYKLFCE</sequence>
<accession>A0ABM7NSA6</accession>
<name>A0ABM7NSA6_9VIRU</name>
<reference evidence="2 3" key="1">
    <citation type="submission" date="2021-02" db="EMBL/GenBank/DDBJ databases">
        <title>Cotonvirus japonicus, which uses Golgi apparatus of host cells for its virion factory, phylogenetically links tailed tupanvirus and icosahedral mimivirus.</title>
        <authorList>
            <person name="Takahashi H."/>
            <person name="Fukaya S."/>
            <person name="Song C."/>
            <person name="Murata K."/>
            <person name="Takemura M."/>
        </authorList>
    </citation>
    <scope>NUCLEOTIDE SEQUENCE [LARGE SCALE GENOMIC DNA]</scope>
</reference>
<keyword evidence="1" id="KW-0812">Transmembrane</keyword>
<evidence type="ECO:0000313" key="2">
    <source>
        <dbReference type="EMBL" id="BCS83038.1"/>
    </source>
</evidence>
<dbReference type="RefSeq" id="YP_010841646.1">
    <property type="nucleotide sequence ID" value="NC_079139.1"/>
</dbReference>
<keyword evidence="1" id="KW-1133">Transmembrane helix</keyword>
<proteinExistence type="predicted"/>
<evidence type="ECO:0000313" key="3">
    <source>
        <dbReference type="Proteomes" id="UP001321479"/>
    </source>
</evidence>
<feature type="transmembrane region" description="Helical" evidence="1">
    <location>
        <begin position="12"/>
        <end position="30"/>
    </location>
</feature>
<organism evidence="2 3">
    <name type="scientific">Cotonvirus japonicus</name>
    <dbReference type="NCBI Taxonomy" id="2811091"/>
    <lineage>
        <taxon>Viruses</taxon>
        <taxon>Varidnaviria</taxon>
        <taxon>Bamfordvirae</taxon>
        <taxon>Nucleocytoviricota</taxon>
        <taxon>Megaviricetes</taxon>
        <taxon>Imitervirales</taxon>
        <taxon>Mimiviridae</taxon>
        <taxon>Megamimivirinae</taxon>
        <taxon>Cotonvirus</taxon>
        <taxon>Cotonvirus japonicum</taxon>
    </lineage>
</organism>
<keyword evidence="1" id="KW-0472">Membrane</keyword>
<dbReference type="GeneID" id="80558243"/>
<evidence type="ECO:0000256" key="1">
    <source>
        <dbReference type="SAM" id="Phobius"/>
    </source>
</evidence>
<protein>
    <submittedName>
        <fullName evidence="2">Uncharacterized protein</fullName>
    </submittedName>
</protein>
<feature type="transmembrane region" description="Helical" evidence="1">
    <location>
        <begin position="71"/>
        <end position="97"/>
    </location>
</feature>
<keyword evidence="3" id="KW-1185">Reference proteome</keyword>